<gene>
    <name evidence="3" type="ORF">J2S08_003468</name>
</gene>
<evidence type="ECO:0000313" key="4">
    <source>
        <dbReference type="Proteomes" id="UP001223586"/>
    </source>
</evidence>
<dbReference type="Gene3D" id="1.10.10.10">
    <property type="entry name" value="Winged helix-like DNA-binding domain superfamily/Winged helix DNA-binding domain"/>
    <property type="match status" value="1"/>
</dbReference>
<dbReference type="EMBL" id="JAUSTT010000024">
    <property type="protein sequence ID" value="MDQ0177588.1"/>
    <property type="molecule type" value="Genomic_DNA"/>
</dbReference>
<dbReference type="PRINTS" id="PR00598">
    <property type="entry name" value="HTHMARR"/>
</dbReference>
<dbReference type="GO" id="GO:0003677">
    <property type="term" value="F:DNA binding"/>
    <property type="evidence" value="ECO:0007669"/>
    <property type="project" value="UniProtKB-KW"/>
</dbReference>
<dbReference type="PANTHER" id="PTHR33164:SF99">
    <property type="entry name" value="MARR FAMILY REGULATORY PROTEIN"/>
    <property type="match status" value="1"/>
</dbReference>
<dbReference type="SMART" id="SM00347">
    <property type="entry name" value="HTH_MARR"/>
    <property type="match status" value="1"/>
</dbReference>
<comment type="caution">
    <text evidence="3">The sequence shown here is derived from an EMBL/GenBank/DDBJ whole genome shotgun (WGS) entry which is preliminary data.</text>
</comment>
<protein>
    <submittedName>
        <fullName evidence="3">DNA-binding MarR family transcriptional regulator</fullName>
    </submittedName>
</protein>
<evidence type="ECO:0000256" key="1">
    <source>
        <dbReference type="ARBA" id="ARBA00023125"/>
    </source>
</evidence>
<organism evidence="3 4">
    <name type="scientific">Bacillus chungangensis</name>
    <dbReference type="NCBI Taxonomy" id="587633"/>
    <lineage>
        <taxon>Bacteria</taxon>
        <taxon>Bacillati</taxon>
        <taxon>Bacillota</taxon>
        <taxon>Bacilli</taxon>
        <taxon>Bacillales</taxon>
        <taxon>Bacillaceae</taxon>
        <taxon>Bacillus</taxon>
    </lineage>
</organism>
<dbReference type="Pfam" id="PF01047">
    <property type="entry name" value="MarR"/>
    <property type="match status" value="1"/>
</dbReference>
<dbReference type="RefSeq" id="WP_307231699.1">
    <property type="nucleotide sequence ID" value="NZ_JAUSTT010000024.1"/>
</dbReference>
<evidence type="ECO:0000259" key="2">
    <source>
        <dbReference type="PROSITE" id="PS50995"/>
    </source>
</evidence>
<name>A0ABT9WWU2_9BACI</name>
<dbReference type="SUPFAM" id="SSF46785">
    <property type="entry name" value="Winged helix' DNA-binding domain"/>
    <property type="match status" value="1"/>
</dbReference>
<feature type="domain" description="HTH marR-type" evidence="2">
    <location>
        <begin position="1"/>
        <end position="133"/>
    </location>
</feature>
<dbReference type="InterPro" id="IPR011991">
    <property type="entry name" value="ArsR-like_HTH"/>
</dbReference>
<dbReference type="InterPro" id="IPR039422">
    <property type="entry name" value="MarR/SlyA-like"/>
</dbReference>
<dbReference type="CDD" id="cd00090">
    <property type="entry name" value="HTH_ARSR"/>
    <property type="match status" value="1"/>
</dbReference>
<evidence type="ECO:0000313" key="3">
    <source>
        <dbReference type="EMBL" id="MDQ0177588.1"/>
    </source>
</evidence>
<reference evidence="3 4" key="1">
    <citation type="submission" date="2023-07" db="EMBL/GenBank/DDBJ databases">
        <title>Genomic Encyclopedia of Type Strains, Phase IV (KMG-IV): sequencing the most valuable type-strain genomes for metagenomic binning, comparative biology and taxonomic classification.</title>
        <authorList>
            <person name="Goeker M."/>
        </authorList>
    </citation>
    <scope>NUCLEOTIDE SEQUENCE [LARGE SCALE GENOMIC DNA]</scope>
    <source>
        <strain evidence="3 4">DSM 23837</strain>
    </source>
</reference>
<sequence>MNDMWEPYMKVIHGAGLGDIEEWVKLDISMTQMKVLMLLNKEKEMKVSDVAEALHTSLSNMTGILDRLEGMQFVERFPSPIDRRSVLVRLTDKANQIFINLLASGHEKLQQAAATLTEEEKTIVKDGLRLLANALDKTKKV</sequence>
<dbReference type="Proteomes" id="UP001223586">
    <property type="component" value="Unassembled WGS sequence"/>
</dbReference>
<dbReference type="PANTHER" id="PTHR33164">
    <property type="entry name" value="TRANSCRIPTIONAL REGULATOR, MARR FAMILY"/>
    <property type="match status" value="1"/>
</dbReference>
<keyword evidence="1 3" id="KW-0238">DNA-binding</keyword>
<dbReference type="InterPro" id="IPR000835">
    <property type="entry name" value="HTH_MarR-typ"/>
</dbReference>
<proteinExistence type="predicted"/>
<keyword evidence="4" id="KW-1185">Reference proteome</keyword>
<accession>A0ABT9WWU2</accession>
<dbReference type="PROSITE" id="PS50995">
    <property type="entry name" value="HTH_MARR_2"/>
    <property type="match status" value="1"/>
</dbReference>
<dbReference type="InterPro" id="IPR036390">
    <property type="entry name" value="WH_DNA-bd_sf"/>
</dbReference>
<dbReference type="InterPro" id="IPR036388">
    <property type="entry name" value="WH-like_DNA-bd_sf"/>
</dbReference>